<sequence length="73" mass="7727">MRQTLSALPTNTSAQGHSLPTSDSHNACVVTSYRRTEGTPVPLARFIAQGPPPGIPTDSPLEVLGQLESMNLL</sequence>
<evidence type="ECO:0000313" key="3">
    <source>
        <dbReference type="WBParaSite" id="nRc.2.0.1.t27878-RA"/>
    </source>
</evidence>
<protein>
    <submittedName>
        <fullName evidence="3">Uncharacterized protein</fullName>
    </submittedName>
</protein>
<keyword evidence="2" id="KW-1185">Reference proteome</keyword>
<dbReference type="Proteomes" id="UP000887565">
    <property type="component" value="Unplaced"/>
</dbReference>
<evidence type="ECO:0000256" key="1">
    <source>
        <dbReference type="SAM" id="MobiDB-lite"/>
    </source>
</evidence>
<feature type="region of interest" description="Disordered" evidence="1">
    <location>
        <begin position="1"/>
        <end position="25"/>
    </location>
</feature>
<dbReference type="AlphaFoldDB" id="A0A915JP54"/>
<name>A0A915JP54_ROMCU</name>
<evidence type="ECO:0000313" key="2">
    <source>
        <dbReference type="Proteomes" id="UP000887565"/>
    </source>
</evidence>
<accession>A0A915JP54</accession>
<proteinExistence type="predicted"/>
<organism evidence="2 3">
    <name type="scientific">Romanomermis culicivorax</name>
    <name type="common">Nematode worm</name>
    <dbReference type="NCBI Taxonomy" id="13658"/>
    <lineage>
        <taxon>Eukaryota</taxon>
        <taxon>Metazoa</taxon>
        <taxon>Ecdysozoa</taxon>
        <taxon>Nematoda</taxon>
        <taxon>Enoplea</taxon>
        <taxon>Dorylaimia</taxon>
        <taxon>Mermithida</taxon>
        <taxon>Mermithoidea</taxon>
        <taxon>Mermithidae</taxon>
        <taxon>Romanomermis</taxon>
    </lineage>
</organism>
<reference evidence="3" key="1">
    <citation type="submission" date="2022-11" db="UniProtKB">
        <authorList>
            <consortium name="WormBaseParasite"/>
        </authorList>
    </citation>
    <scope>IDENTIFICATION</scope>
</reference>
<dbReference type="WBParaSite" id="nRc.2.0.1.t27878-RA">
    <property type="protein sequence ID" value="nRc.2.0.1.t27878-RA"/>
    <property type="gene ID" value="nRc.2.0.1.g27878"/>
</dbReference>